<feature type="compositionally biased region" description="Polar residues" evidence="1">
    <location>
        <begin position="46"/>
        <end position="66"/>
    </location>
</feature>
<reference evidence="2 3" key="1">
    <citation type="submission" date="2024-11" db="EMBL/GenBank/DDBJ databases">
        <title>A near-complete genome assembly of Cinchona calisaya.</title>
        <authorList>
            <person name="Lian D.C."/>
            <person name="Zhao X.W."/>
            <person name="Wei L."/>
        </authorList>
    </citation>
    <scope>NUCLEOTIDE SEQUENCE [LARGE SCALE GENOMIC DNA]</scope>
    <source>
        <tissue evidence="2">Nenye</tissue>
    </source>
</reference>
<proteinExistence type="predicted"/>
<dbReference type="EMBL" id="JBJUIK010000011">
    <property type="protein sequence ID" value="KAL3513124.1"/>
    <property type="molecule type" value="Genomic_DNA"/>
</dbReference>
<evidence type="ECO:0000313" key="3">
    <source>
        <dbReference type="Proteomes" id="UP001630127"/>
    </source>
</evidence>
<dbReference type="AlphaFoldDB" id="A0ABD2Z1W3"/>
<keyword evidence="3" id="KW-1185">Reference proteome</keyword>
<evidence type="ECO:0000313" key="2">
    <source>
        <dbReference type="EMBL" id="KAL3513124.1"/>
    </source>
</evidence>
<dbReference type="Proteomes" id="UP001630127">
    <property type="component" value="Unassembled WGS sequence"/>
</dbReference>
<organism evidence="2 3">
    <name type="scientific">Cinchona calisaya</name>
    <dbReference type="NCBI Taxonomy" id="153742"/>
    <lineage>
        <taxon>Eukaryota</taxon>
        <taxon>Viridiplantae</taxon>
        <taxon>Streptophyta</taxon>
        <taxon>Embryophyta</taxon>
        <taxon>Tracheophyta</taxon>
        <taxon>Spermatophyta</taxon>
        <taxon>Magnoliopsida</taxon>
        <taxon>eudicotyledons</taxon>
        <taxon>Gunneridae</taxon>
        <taxon>Pentapetalae</taxon>
        <taxon>asterids</taxon>
        <taxon>lamiids</taxon>
        <taxon>Gentianales</taxon>
        <taxon>Rubiaceae</taxon>
        <taxon>Cinchonoideae</taxon>
        <taxon>Cinchoneae</taxon>
        <taxon>Cinchona</taxon>
    </lineage>
</organism>
<protein>
    <submittedName>
        <fullName evidence="2">Uncharacterized protein</fullName>
    </submittedName>
</protein>
<comment type="caution">
    <text evidence="2">The sequence shown here is derived from an EMBL/GenBank/DDBJ whole genome shotgun (WGS) entry which is preliminary data.</text>
</comment>
<name>A0ABD2Z1W3_9GENT</name>
<sequence length="66" mass="7594">MKNRRRGNTGDERLLINNLRKQRPLNTIPTIPVEPPRQERKEEDNASSTQCLSNQGSHVTRAVSRQ</sequence>
<accession>A0ABD2Z1W3</accession>
<feature type="region of interest" description="Disordered" evidence="1">
    <location>
        <begin position="1"/>
        <end position="66"/>
    </location>
</feature>
<gene>
    <name evidence="2" type="ORF">ACH5RR_025841</name>
</gene>
<evidence type="ECO:0000256" key="1">
    <source>
        <dbReference type="SAM" id="MobiDB-lite"/>
    </source>
</evidence>